<keyword evidence="6" id="KW-0805">Transcription regulation</keyword>
<dbReference type="InterPro" id="IPR015943">
    <property type="entry name" value="WD40/YVTN_repeat-like_dom_sf"/>
</dbReference>
<dbReference type="InterPro" id="IPR001789">
    <property type="entry name" value="Sig_transdc_resp-reg_receiver"/>
</dbReference>
<protein>
    <recommendedName>
        <fullName evidence="2">histidine kinase</fullName>
        <ecNumber evidence="2">2.7.13.3</ecNumber>
    </recommendedName>
</protein>
<dbReference type="GO" id="GO:0043565">
    <property type="term" value="F:sequence-specific DNA binding"/>
    <property type="evidence" value="ECO:0007669"/>
    <property type="project" value="InterPro"/>
</dbReference>
<proteinExistence type="predicted"/>
<dbReference type="InterPro" id="IPR036097">
    <property type="entry name" value="HisK_dim/P_sf"/>
</dbReference>
<evidence type="ECO:0000256" key="1">
    <source>
        <dbReference type="ARBA" id="ARBA00000085"/>
    </source>
</evidence>
<evidence type="ECO:0000259" key="11">
    <source>
        <dbReference type="PROSITE" id="PS50109"/>
    </source>
</evidence>
<evidence type="ECO:0000256" key="2">
    <source>
        <dbReference type="ARBA" id="ARBA00012438"/>
    </source>
</evidence>
<evidence type="ECO:0000259" key="12">
    <source>
        <dbReference type="PROSITE" id="PS50110"/>
    </source>
</evidence>
<dbReference type="CDD" id="cd00075">
    <property type="entry name" value="HATPase"/>
    <property type="match status" value="1"/>
</dbReference>
<dbReference type="PRINTS" id="PR00344">
    <property type="entry name" value="BCTRLSENSOR"/>
</dbReference>
<dbReference type="EC" id="2.7.13.3" evidence="2"/>
<sequence>MAVALAAGCQAPRSDAPRLPRAAEPEAEASVDPAAPPDVGRTDPSVRFRHLTIDDGLAQGTVRTVMQDREGFLWLSTQGGLHRYDGHAVVVYKTTPFDTTSISDSWVNATVEAADGDLWVTTQRGGLNRMDRTAGTFVHYRHDPDDPASLSSDKTVDALVDRRGDLWVSTLDGGLNRMRAGEDGRFTRFRHDPDDPQSLPSDELYRLSEAPDGRIWAGSANGVLRLDPATGAVTRFLFVPESAGGLATPFYVYAMYHPPGTSGIVWLATGNGLVRLDSETGAFQRYVLVPNEGAPNSRNTLRSVIPDPEAPGVLWVSGMGTGIARFDVRAEAFTRYRHDPVDAYSLAENSVFTVASDRSGTMWVGYASQGVSAFNTGSAYLSHLRHDPRDDQSLAPGIVWGIYEDREGTLWVNTDVGELEFYLTRVDAGGRVVRYRHDPTDPTALYPGVNRSFAEDPDGRLWIAEERGVSRFDRATGRVTRFLQPERSPADRRRNDVYALLPTAADGHVFWVGSVGGLDRFDTRTGQFSRVPLRLGAAGEAPNVEVLHESPDGTLWAGTTDGLVRLAPSSVAEIASAYDSSDPTTISSNLILDIAERPEEPGVLWLATRGGGLNRYDARAGTARLFTTDDGLPSDVVYGLLQDERGVLWMSTDHGIAAFDPTTETFRRYGLGDGLIALEYNTHGFTMGRDGVLHFGSGMGVTSFRPERLQINRIPPQVALTGLRVFNEPVGGPSSPLRRSLSETETIRLAHDQNQVTFEFAALHFKEPDANRYAYRLEGLDERWIDGGAQPSATYTNVPPGRYTFRVRAANSDGVWNEEGASVGLVVAPPWWRTWWAYAGYLALGLGGAMLAVRDRRRRVALRHRLELEHVEAQTLRELDRAKSRFFANVSHEFRTPLTLTLGPLDDVLAGEYGPVPDEVADPLGLARRSAHRVLDLINQILDVARLEAGSAPLRARRLDLRAFVEAQVEAFTPLATHRRVAVDVATPEAPVPVWADPAHLGTVLANLLSNAFKFTPAGGTVRVVLEVDGGAARVTVRDTGPGIAEADLPHVFDRFYQADGGGGQPLGSGIGLALAHELAALHGGTLTVESAVGEGSAFTLSLLLGRDHLTPEQVDDQPWEGGAVVPVPEPDVEPDPAPLAHSDDEDVTTVLVADDQPEIRAFVRRHLEGAGYRVVEAADGEEALDRARQRLPDLVVSDVMMPRLDGLGLCRALRSDPETDFVPILLLTARAAPQDRLDGLAELCDDYLTKPFDVRELVARADNLIALRRRLRDRFEGASGDGVAGDGAAGGPPPIESAEDAFVASVREAIEARLSDETFSVSALAEAVGLSRSHLLRRTTELMGTTPSDLLRTARLDRAADLLAARAGTVSEVAYGVGFKSVAHFSNAFLDHTGSRPSAYAEATR</sequence>
<keyword evidence="5" id="KW-0418">Kinase</keyword>
<dbReference type="InterPro" id="IPR004358">
    <property type="entry name" value="Sig_transdc_His_kin-like_C"/>
</dbReference>
<dbReference type="InterPro" id="IPR011123">
    <property type="entry name" value="Y_Y_Y"/>
</dbReference>
<dbReference type="Gene3D" id="3.30.565.10">
    <property type="entry name" value="Histidine kinase-like ATPase, C-terminal domain"/>
    <property type="match status" value="1"/>
</dbReference>
<evidence type="ECO:0000256" key="7">
    <source>
        <dbReference type="ARBA" id="ARBA00023163"/>
    </source>
</evidence>
<dbReference type="SUPFAM" id="SSF46689">
    <property type="entry name" value="Homeodomain-like"/>
    <property type="match status" value="1"/>
</dbReference>
<dbReference type="Pfam" id="PF02518">
    <property type="entry name" value="HATPase_c"/>
    <property type="match status" value="1"/>
</dbReference>
<dbReference type="InterPro" id="IPR005467">
    <property type="entry name" value="His_kinase_dom"/>
</dbReference>
<dbReference type="InterPro" id="IPR011006">
    <property type="entry name" value="CheY-like_superfamily"/>
</dbReference>
<dbReference type="Gene3D" id="2.60.40.10">
    <property type="entry name" value="Immunoglobulins"/>
    <property type="match status" value="1"/>
</dbReference>
<dbReference type="PROSITE" id="PS01124">
    <property type="entry name" value="HTH_ARAC_FAMILY_2"/>
    <property type="match status" value="1"/>
</dbReference>
<keyword evidence="4" id="KW-0808">Transferase</keyword>
<evidence type="ECO:0000259" key="10">
    <source>
        <dbReference type="PROSITE" id="PS01124"/>
    </source>
</evidence>
<dbReference type="InterPro" id="IPR018060">
    <property type="entry name" value="HTH_AraC"/>
</dbReference>
<feature type="domain" description="HTH araC/xylS-type" evidence="10">
    <location>
        <begin position="1305"/>
        <end position="1404"/>
    </location>
</feature>
<dbReference type="SUPFAM" id="SSF55874">
    <property type="entry name" value="ATPase domain of HSP90 chaperone/DNA topoisomerase II/histidine kinase"/>
    <property type="match status" value="1"/>
</dbReference>
<dbReference type="PROSITE" id="PS50109">
    <property type="entry name" value="HIS_KIN"/>
    <property type="match status" value="1"/>
</dbReference>
<dbReference type="Pfam" id="PF00072">
    <property type="entry name" value="Response_reg"/>
    <property type="match status" value="1"/>
</dbReference>
<feature type="domain" description="Response regulatory" evidence="12">
    <location>
        <begin position="1150"/>
        <end position="1266"/>
    </location>
</feature>
<dbReference type="PANTHER" id="PTHR43547">
    <property type="entry name" value="TWO-COMPONENT HISTIDINE KINASE"/>
    <property type="match status" value="1"/>
</dbReference>
<evidence type="ECO:0000256" key="8">
    <source>
        <dbReference type="PROSITE-ProRule" id="PRU00169"/>
    </source>
</evidence>
<evidence type="ECO:0000313" key="14">
    <source>
        <dbReference type="Proteomes" id="UP000216339"/>
    </source>
</evidence>
<evidence type="ECO:0000256" key="6">
    <source>
        <dbReference type="ARBA" id="ARBA00023015"/>
    </source>
</evidence>
<dbReference type="InterPro" id="IPR013783">
    <property type="entry name" value="Ig-like_fold"/>
</dbReference>
<dbReference type="InterPro" id="IPR003661">
    <property type="entry name" value="HisK_dim/P_dom"/>
</dbReference>
<evidence type="ECO:0000256" key="9">
    <source>
        <dbReference type="SAM" id="MobiDB-lite"/>
    </source>
</evidence>
<dbReference type="SMART" id="SM00388">
    <property type="entry name" value="HisKA"/>
    <property type="match status" value="1"/>
</dbReference>
<evidence type="ECO:0000256" key="4">
    <source>
        <dbReference type="ARBA" id="ARBA00022679"/>
    </source>
</evidence>
<dbReference type="InterPro" id="IPR009057">
    <property type="entry name" value="Homeodomain-like_sf"/>
</dbReference>
<dbReference type="SUPFAM" id="SSF63829">
    <property type="entry name" value="Calcium-dependent phosphotriesterase"/>
    <property type="match status" value="3"/>
</dbReference>
<dbReference type="Pfam" id="PF07494">
    <property type="entry name" value="Reg_prop"/>
    <property type="match status" value="1"/>
</dbReference>
<dbReference type="PROSITE" id="PS50110">
    <property type="entry name" value="RESPONSE_REGULATORY"/>
    <property type="match status" value="1"/>
</dbReference>
<organism evidence="13 14">
    <name type="scientific">Rubrivirga marina</name>
    <dbReference type="NCBI Taxonomy" id="1196024"/>
    <lineage>
        <taxon>Bacteria</taxon>
        <taxon>Pseudomonadati</taxon>
        <taxon>Rhodothermota</taxon>
        <taxon>Rhodothermia</taxon>
        <taxon>Rhodothermales</taxon>
        <taxon>Rubricoccaceae</taxon>
        <taxon>Rubrivirga</taxon>
    </lineage>
</organism>
<dbReference type="SUPFAM" id="SSF47384">
    <property type="entry name" value="Homodimeric domain of signal transducing histidine kinase"/>
    <property type="match status" value="1"/>
</dbReference>
<feature type="modified residue" description="4-aspartylphosphate" evidence="8">
    <location>
        <position position="1199"/>
    </location>
</feature>
<evidence type="ECO:0000256" key="5">
    <source>
        <dbReference type="ARBA" id="ARBA00022777"/>
    </source>
</evidence>
<feature type="region of interest" description="Disordered" evidence="9">
    <location>
        <begin position="1"/>
        <end position="44"/>
    </location>
</feature>
<dbReference type="Pfam" id="PF12833">
    <property type="entry name" value="HTH_18"/>
    <property type="match status" value="1"/>
</dbReference>
<dbReference type="SMART" id="SM00342">
    <property type="entry name" value="HTH_ARAC"/>
    <property type="match status" value="1"/>
</dbReference>
<dbReference type="Proteomes" id="UP000216339">
    <property type="component" value="Unassembled WGS sequence"/>
</dbReference>
<dbReference type="Pfam" id="PF07495">
    <property type="entry name" value="Y_Y_Y"/>
    <property type="match status" value="1"/>
</dbReference>
<name>A0A271IW92_9BACT</name>
<keyword evidence="3 8" id="KW-0597">Phosphoprotein</keyword>
<keyword evidence="7" id="KW-0804">Transcription</keyword>
<dbReference type="EMBL" id="MQWD01000001">
    <property type="protein sequence ID" value="PAP75462.1"/>
    <property type="molecule type" value="Genomic_DNA"/>
</dbReference>
<dbReference type="Gene3D" id="1.10.10.60">
    <property type="entry name" value="Homeodomain-like"/>
    <property type="match status" value="1"/>
</dbReference>
<comment type="catalytic activity">
    <reaction evidence="1">
        <text>ATP + protein L-histidine = ADP + protein N-phospho-L-histidine.</text>
        <dbReference type="EC" id="2.7.13.3"/>
    </reaction>
</comment>
<dbReference type="Gene3D" id="2.130.10.10">
    <property type="entry name" value="YVTN repeat-like/Quinoprotein amine dehydrogenase"/>
    <property type="match status" value="3"/>
</dbReference>
<dbReference type="SUPFAM" id="SSF52172">
    <property type="entry name" value="CheY-like"/>
    <property type="match status" value="1"/>
</dbReference>
<reference evidence="13 14" key="1">
    <citation type="submission" date="2016-11" db="EMBL/GenBank/DDBJ databases">
        <title>Study of marine rhodopsin-containing bacteria.</title>
        <authorList>
            <person name="Yoshizawa S."/>
            <person name="Kumagai Y."/>
            <person name="Kogure K."/>
        </authorList>
    </citation>
    <scope>NUCLEOTIDE SEQUENCE [LARGE SCALE GENOMIC DNA]</scope>
    <source>
        <strain evidence="13 14">SAORIC-28</strain>
    </source>
</reference>
<evidence type="ECO:0000256" key="3">
    <source>
        <dbReference type="ARBA" id="ARBA00022553"/>
    </source>
</evidence>
<dbReference type="InterPro" id="IPR036890">
    <property type="entry name" value="HATPase_C_sf"/>
</dbReference>
<dbReference type="SMART" id="SM00448">
    <property type="entry name" value="REC"/>
    <property type="match status" value="1"/>
</dbReference>
<dbReference type="Gene3D" id="3.40.50.2300">
    <property type="match status" value="1"/>
</dbReference>
<dbReference type="Gene3D" id="1.10.287.130">
    <property type="match status" value="1"/>
</dbReference>
<dbReference type="InterPro" id="IPR011110">
    <property type="entry name" value="Reg_prop"/>
</dbReference>
<dbReference type="GO" id="GO:0003700">
    <property type="term" value="F:DNA-binding transcription factor activity"/>
    <property type="evidence" value="ECO:0007669"/>
    <property type="project" value="InterPro"/>
</dbReference>
<dbReference type="SMART" id="SM00387">
    <property type="entry name" value="HATPase_c"/>
    <property type="match status" value="1"/>
</dbReference>
<feature type="compositionally biased region" description="Basic and acidic residues" evidence="9">
    <location>
        <begin position="15"/>
        <end position="24"/>
    </location>
</feature>
<dbReference type="FunFam" id="3.30.565.10:FF:000006">
    <property type="entry name" value="Sensor histidine kinase WalK"/>
    <property type="match status" value="1"/>
</dbReference>
<accession>A0A271IW92</accession>
<dbReference type="PANTHER" id="PTHR43547:SF2">
    <property type="entry name" value="HYBRID SIGNAL TRANSDUCTION HISTIDINE KINASE C"/>
    <property type="match status" value="1"/>
</dbReference>
<dbReference type="FunFam" id="2.60.40.10:FF:000791">
    <property type="entry name" value="Two-component system sensor histidine kinase/response regulator"/>
    <property type="match status" value="1"/>
</dbReference>
<feature type="domain" description="Histidine kinase" evidence="11">
    <location>
        <begin position="889"/>
        <end position="1107"/>
    </location>
</feature>
<comment type="caution">
    <text evidence="13">The sequence shown here is derived from an EMBL/GenBank/DDBJ whole genome shotgun (WGS) entry which is preliminary data.</text>
</comment>
<evidence type="ECO:0000313" key="13">
    <source>
        <dbReference type="EMBL" id="PAP75462.1"/>
    </source>
</evidence>
<dbReference type="InterPro" id="IPR003594">
    <property type="entry name" value="HATPase_dom"/>
</dbReference>
<dbReference type="Pfam" id="PF00512">
    <property type="entry name" value="HisKA"/>
    <property type="match status" value="1"/>
</dbReference>
<gene>
    <name evidence="13" type="ORF">BSZ37_02875</name>
</gene>
<keyword evidence="14" id="KW-1185">Reference proteome</keyword>
<dbReference type="GO" id="GO:0000155">
    <property type="term" value="F:phosphorelay sensor kinase activity"/>
    <property type="evidence" value="ECO:0007669"/>
    <property type="project" value="InterPro"/>
</dbReference>
<dbReference type="CDD" id="cd00082">
    <property type="entry name" value="HisKA"/>
    <property type="match status" value="1"/>
</dbReference>